<keyword evidence="3" id="KW-1185">Reference proteome</keyword>
<comment type="caution">
    <text evidence="2">The sequence shown here is derived from an EMBL/GenBank/DDBJ whole genome shotgun (WGS) entry which is preliminary data.</text>
</comment>
<feature type="compositionally biased region" description="Low complexity" evidence="1">
    <location>
        <begin position="10"/>
        <end position="26"/>
    </location>
</feature>
<feature type="region of interest" description="Disordered" evidence="1">
    <location>
        <begin position="485"/>
        <end position="534"/>
    </location>
</feature>
<feature type="region of interest" description="Disordered" evidence="1">
    <location>
        <begin position="547"/>
        <end position="579"/>
    </location>
</feature>
<evidence type="ECO:0000313" key="2">
    <source>
        <dbReference type="EMBL" id="KPM36057.1"/>
    </source>
</evidence>
<accession>A0A0P7B6L4</accession>
<feature type="compositionally biased region" description="Acidic residues" evidence="1">
    <location>
        <begin position="491"/>
        <end position="512"/>
    </location>
</feature>
<feature type="compositionally biased region" description="Basic residues" evidence="1">
    <location>
        <begin position="275"/>
        <end position="287"/>
    </location>
</feature>
<protein>
    <submittedName>
        <fullName evidence="2">Uncharacterized protein</fullName>
    </submittedName>
</protein>
<reference evidence="2 3" key="1">
    <citation type="submission" date="2015-09" db="EMBL/GenBank/DDBJ databases">
        <title>Draft genome of a European isolate of the apple canker pathogen Neonectria ditissima.</title>
        <authorList>
            <person name="Gomez-Cortecero A."/>
            <person name="Harrison R.J."/>
            <person name="Armitage A.D."/>
        </authorList>
    </citation>
    <scope>NUCLEOTIDE SEQUENCE [LARGE SCALE GENOMIC DNA]</scope>
    <source>
        <strain evidence="2 3">R09/05</strain>
    </source>
</reference>
<dbReference type="EMBL" id="LKCW01000220">
    <property type="protein sequence ID" value="KPM36057.1"/>
    <property type="molecule type" value="Genomic_DNA"/>
</dbReference>
<evidence type="ECO:0000256" key="1">
    <source>
        <dbReference type="SAM" id="MobiDB-lite"/>
    </source>
</evidence>
<feature type="compositionally biased region" description="Low complexity" evidence="1">
    <location>
        <begin position="517"/>
        <end position="527"/>
    </location>
</feature>
<dbReference type="AlphaFoldDB" id="A0A0P7B6L4"/>
<dbReference type="STRING" id="78410.A0A0P7B6L4"/>
<feature type="compositionally biased region" description="Basic and acidic residues" evidence="1">
    <location>
        <begin position="254"/>
        <end position="273"/>
    </location>
</feature>
<sequence>MSSQINREASSGSSSYSSDLSSSTKSGKGDKYPHLDQLTKLLWMHPDVNLANPRKPWLNKQEARVRKLDESLQRPKDIMNRLAARIDKHHHPTKSARLCPSHRGLNPRVIRSLMLILATEFTQRTDRFRKWRTRTPLSDSLVAWIDRMDSATSLWIGCDSFHFVFGYECPIQDIPSVDSQCEACIMAVVGGRPLLLSDLRASMVARESQYPRTGRTRPRLWSLVDSWISHFDADVRTAIRQRSNDLGAEIVALDNDKRRQKKESAKARIESGKPPKTRHRRHSKKPGKLPEPVQPDSRRWSQYSEYAGHTFMEDKSPVQEDEDCAPMLRAEPRVNPVGGNHFEKKHARDDDEDNAMGSENWNWLLSRMEEQGVAPHENYQAMRGIHPALGEYGFAAPVPVSATVPVSAPVPVSVPVPVSANVGSELSRRSSWTTMTVQTEVDEFQMEAKAARPRSSAESEDMNAATLPQEQFVPARAHWGKMGFTNQQEQQQEEEEEEEEEDEEEEEEEEEQEQRFSRSSSMYSSHSGFRQGFEGSLISQDQFAYGGWRPAYAPSSTKPPGTGPGFDWEAENAKYPEWI</sequence>
<dbReference type="Proteomes" id="UP000050424">
    <property type="component" value="Unassembled WGS sequence"/>
</dbReference>
<dbReference type="OrthoDB" id="3786931at2759"/>
<gene>
    <name evidence="2" type="ORF">AK830_g10515</name>
</gene>
<feature type="region of interest" description="Disordered" evidence="1">
    <location>
        <begin position="331"/>
        <end position="354"/>
    </location>
</feature>
<name>A0A0P7B6L4_9HYPO</name>
<feature type="region of interest" description="Disordered" evidence="1">
    <location>
        <begin position="254"/>
        <end position="299"/>
    </location>
</feature>
<feature type="region of interest" description="Disordered" evidence="1">
    <location>
        <begin position="1"/>
        <end position="32"/>
    </location>
</feature>
<organism evidence="2 3">
    <name type="scientific">Neonectria ditissima</name>
    <dbReference type="NCBI Taxonomy" id="78410"/>
    <lineage>
        <taxon>Eukaryota</taxon>
        <taxon>Fungi</taxon>
        <taxon>Dikarya</taxon>
        <taxon>Ascomycota</taxon>
        <taxon>Pezizomycotina</taxon>
        <taxon>Sordariomycetes</taxon>
        <taxon>Hypocreomycetidae</taxon>
        <taxon>Hypocreales</taxon>
        <taxon>Nectriaceae</taxon>
        <taxon>Neonectria</taxon>
    </lineage>
</organism>
<proteinExistence type="predicted"/>
<evidence type="ECO:0000313" key="3">
    <source>
        <dbReference type="Proteomes" id="UP000050424"/>
    </source>
</evidence>